<organism evidence="1 2">
    <name type="scientific">Paraclostridium bifermentans</name>
    <name type="common">Clostridium bifermentans</name>
    <dbReference type="NCBI Taxonomy" id="1490"/>
    <lineage>
        <taxon>Bacteria</taxon>
        <taxon>Bacillati</taxon>
        <taxon>Bacillota</taxon>
        <taxon>Clostridia</taxon>
        <taxon>Peptostreptococcales</taxon>
        <taxon>Peptostreptococcaceae</taxon>
        <taxon>Paraclostridium</taxon>
    </lineage>
</organism>
<accession>A0A5P3XCU4</accession>
<dbReference type="EMBL" id="CP032452">
    <property type="protein sequence ID" value="QEZ67994.1"/>
    <property type="molecule type" value="Genomic_DNA"/>
</dbReference>
<proteinExistence type="predicted"/>
<reference evidence="1 2" key="1">
    <citation type="submission" date="2018-09" db="EMBL/GenBank/DDBJ databases">
        <title>A clostridial neurotoxin that targets Anopheles mosquitoes.</title>
        <authorList>
            <person name="Contreras E."/>
            <person name="Masuyer G."/>
            <person name="Qureshi N."/>
            <person name="Chawla S."/>
            <person name="Lim H.L."/>
            <person name="Chen J."/>
            <person name="Stenmark P."/>
            <person name="Gill S."/>
        </authorList>
    </citation>
    <scope>NUCLEOTIDE SEQUENCE [LARGE SCALE GENOMIC DNA]</scope>
    <source>
        <strain evidence="1 2">Cbm</strain>
    </source>
</reference>
<dbReference type="RefSeq" id="WP_150885887.1">
    <property type="nucleotide sequence ID" value="NZ_CP032452.1"/>
</dbReference>
<sequence length="112" mass="13251">MFKLIYKHLKANKFDCYSIGQHKGICEKPYIVIKNNTPRALSKTMLEEEVELFLYYPLGKYTEFIDYIDNVRTSMNGLSLKDNLVPYPIIVEDDKQAYMTILSYQNNRERVL</sequence>
<evidence type="ECO:0000313" key="1">
    <source>
        <dbReference type="EMBL" id="QEZ67994.1"/>
    </source>
</evidence>
<evidence type="ECO:0000313" key="2">
    <source>
        <dbReference type="Proteomes" id="UP000326961"/>
    </source>
</evidence>
<protein>
    <submittedName>
        <fullName evidence="1">Uncharacterized protein</fullName>
    </submittedName>
</protein>
<dbReference type="Proteomes" id="UP000326961">
    <property type="component" value="Chromosome"/>
</dbReference>
<dbReference type="AlphaFoldDB" id="A0A5P3XCU4"/>
<gene>
    <name evidence="1" type="ORF">D4A35_03230</name>
</gene>
<name>A0A5P3XCU4_PARBF</name>